<dbReference type="AlphaFoldDB" id="A0A4C1XDP3"/>
<sequence>MRSLQLSFQNSRASFHFALESSRSGSVLGSGICARAAKLRFALINSRISGGNFRRSEDAGTSRSFSSTTVSDVVGKSTYGKVNLVCRRDVMGMLLRFGVSIFSSAVDTLFQLVILRMGIGLPPSGGPILI</sequence>
<accession>A0A4C1XDP3</accession>
<name>A0A4C1XDP3_EUMVA</name>
<evidence type="ECO:0000313" key="3">
    <source>
        <dbReference type="Proteomes" id="UP000299102"/>
    </source>
</evidence>
<evidence type="ECO:0000313" key="2">
    <source>
        <dbReference type="EMBL" id="GBP60387.1"/>
    </source>
</evidence>
<keyword evidence="3" id="KW-1185">Reference proteome</keyword>
<evidence type="ECO:0000256" key="1">
    <source>
        <dbReference type="SAM" id="Phobius"/>
    </source>
</evidence>
<comment type="caution">
    <text evidence="2">The sequence shown here is derived from an EMBL/GenBank/DDBJ whole genome shotgun (WGS) entry which is preliminary data.</text>
</comment>
<feature type="transmembrane region" description="Helical" evidence="1">
    <location>
        <begin position="97"/>
        <end position="119"/>
    </location>
</feature>
<protein>
    <submittedName>
        <fullName evidence="2">Uncharacterized protein</fullName>
    </submittedName>
</protein>
<gene>
    <name evidence="2" type="ORF">EVAR_98283_1</name>
</gene>
<keyword evidence="1" id="KW-0472">Membrane</keyword>
<dbReference type="EMBL" id="BGZK01000787">
    <property type="protein sequence ID" value="GBP60387.1"/>
    <property type="molecule type" value="Genomic_DNA"/>
</dbReference>
<keyword evidence="1" id="KW-0812">Transmembrane</keyword>
<dbReference type="Proteomes" id="UP000299102">
    <property type="component" value="Unassembled WGS sequence"/>
</dbReference>
<organism evidence="2 3">
    <name type="scientific">Eumeta variegata</name>
    <name type="common">Bagworm moth</name>
    <name type="synonym">Eumeta japonica</name>
    <dbReference type="NCBI Taxonomy" id="151549"/>
    <lineage>
        <taxon>Eukaryota</taxon>
        <taxon>Metazoa</taxon>
        <taxon>Ecdysozoa</taxon>
        <taxon>Arthropoda</taxon>
        <taxon>Hexapoda</taxon>
        <taxon>Insecta</taxon>
        <taxon>Pterygota</taxon>
        <taxon>Neoptera</taxon>
        <taxon>Endopterygota</taxon>
        <taxon>Lepidoptera</taxon>
        <taxon>Glossata</taxon>
        <taxon>Ditrysia</taxon>
        <taxon>Tineoidea</taxon>
        <taxon>Psychidae</taxon>
        <taxon>Oiketicinae</taxon>
        <taxon>Eumeta</taxon>
    </lineage>
</organism>
<keyword evidence="1" id="KW-1133">Transmembrane helix</keyword>
<reference evidence="2 3" key="1">
    <citation type="journal article" date="2019" name="Commun. Biol.">
        <title>The bagworm genome reveals a unique fibroin gene that provides high tensile strength.</title>
        <authorList>
            <person name="Kono N."/>
            <person name="Nakamura H."/>
            <person name="Ohtoshi R."/>
            <person name="Tomita M."/>
            <person name="Numata K."/>
            <person name="Arakawa K."/>
        </authorList>
    </citation>
    <scope>NUCLEOTIDE SEQUENCE [LARGE SCALE GENOMIC DNA]</scope>
</reference>
<proteinExistence type="predicted"/>